<dbReference type="KEGG" id="hxa:Halxa_0532"/>
<keyword evidence="1" id="KW-0472">Membrane</keyword>
<evidence type="ECO:0000256" key="1">
    <source>
        <dbReference type="SAM" id="Phobius"/>
    </source>
</evidence>
<keyword evidence="3" id="KW-1185">Reference proteome</keyword>
<dbReference type="HOGENOM" id="CLU_3057072_0_0_2"/>
<evidence type="ECO:0000313" key="2">
    <source>
        <dbReference type="EMBL" id="AEH39131.1"/>
    </source>
</evidence>
<organism evidence="2 3">
    <name type="scientific">Halopiger xanaduensis (strain DSM 18323 / JCM 14033 / SH-6)</name>
    <dbReference type="NCBI Taxonomy" id="797210"/>
    <lineage>
        <taxon>Archaea</taxon>
        <taxon>Methanobacteriati</taxon>
        <taxon>Methanobacteriota</taxon>
        <taxon>Stenosarchaea group</taxon>
        <taxon>Halobacteria</taxon>
        <taxon>Halobacteriales</taxon>
        <taxon>Natrialbaceae</taxon>
        <taxon>Halopiger</taxon>
    </lineage>
</organism>
<protein>
    <submittedName>
        <fullName evidence="2">Uncharacterized protein</fullName>
    </submittedName>
</protein>
<proteinExistence type="predicted"/>
<keyword evidence="2" id="KW-0614">Plasmid</keyword>
<feature type="transmembrane region" description="Helical" evidence="1">
    <location>
        <begin position="21"/>
        <end position="43"/>
    </location>
</feature>
<gene>
    <name evidence="2" type="ordered locus">Halxa_0532</name>
</gene>
<keyword evidence="1" id="KW-1133">Transmembrane helix</keyword>
<dbReference type="EMBL" id="CP002840">
    <property type="protein sequence ID" value="AEH39131.1"/>
    <property type="molecule type" value="Genomic_DNA"/>
</dbReference>
<reference evidence="3" key="1">
    <citation type="journal article" date="2012" name="Stand. Genomic Sci.">
        <title>Complete genome sequence of Halopiger xanaduensis type strain (SH-6(T)).</title>
        <authorList>
            <person name="Anderson I."/>
            <person name="Tindall B.J."/>
            <person name="Rohde M."/>
            <person name="Lucas S."/>
            <person name="Han J."/>
            <person name="Lapidus A."/>
            <person name="Cheng J.F."/>
            <person name="Goodwin L."/>
            <person name="Pitluck S."/>
            <person name="Peters L."/>
            <person name="Pati A."/>
            <person name="Mikhailova N."/>
            <person name="Pagani I."/>
            <person name="Teshima H."/>
            <person name="Han C."/>
            <person name="Tapia R."/>
            <person name="Land M."/>
            <person name="Woyke T."/>
            <person name="Klenk H.P."/>
            <person name="Kyrpides N."/>
            <person name="Ivanova N."/>
        </authorList>
    </citation>
    <scope>NUCLEOTIDE SEQUENCE [LARGE SCALE GENOMIC DNA]</scope>
    <source>
        <strain evidence="3">DSM 18323 / JCM 14033 / SH-6</strain>
        <plasmid evidence="3">Plasmid pHALXA01</plasmid>
    </source>
</reference>
<name>F8DDM9_HALXS</name>
<geneLocation type="plasmid" evidence="2 3">
    <name>pHALXA01</name>
</geneLocation>
<accession>F8DDM9</accession>
<evidence type="ECO:0000313" key="3">
    <source>
        <dbReference type="Proteomes" id="UP000006794"/>
    </source>
</evidence>
<sequence>MIQLAAKESAMSDGSFGLTEAVSMALGGMIGGGIYAVFGVGLLKYSHVVRGGS</sequence>
<dbReference type="AlphaFoldDB" id="F8DDM9"/>
<keyword evidence="1" id="KW-0812">Transmembrane</keyword>
<dbReference type="Proteomes" id="UP000006794">
    <property type="component" value="Plasmid pHALXA01"/>
</dbReference>